<sequence length="372" mass="42220">MLIRNIDTYPLYYSIAQPYGDANGIKSYRTAFYIRITTDSGIDGWGECIDWLPTLQKGFDERIIPFLIGKKATERTRLVQTVAKWHSRAASAVSMALTEIFAKSCGISICDLWGGKLRDTVLVYASFQSYSEHSDWRKQSLHAIEEAVQTGFEHIKLKIGGKPLKEDQKHIREAQSLLQGEVKIALDANGSYDLSTACRWNPEFEQFSNIMWLEEPLPIQQTFNYGLLRQRLALPIAGGEDMKLASDFLPLLTHQSLDIVTPDMLHLTGMDEYWAVLSMANCYGVRTSPHAYDGALTRLYAMFAQACLVPWSKMKPEQVDPVEWDVMDNPFTELIPLRPWQGEVAIPDGTGIGVDLDMEKLHYYKWDGSSYE</sequence>
<keyword evidence="2" id="KW-0479">Metal-binding</keyword>
<dbReference type="InterPro" id="IPR029017">
    <property type="entry name" value="Enolase-like_N"/>
</dbReference>
<keyword evidence="5" id="KW-0413">Isomerase</keyword>
<dbReference type="Proteomes" id="UP001229346">
    <property type="component" value="Unassembled WGS sequence"/>
</dbReference>
<dbReference type="SMART" id="SM00922">
    <property type="entry name" value="MR_MLE"/>
    <property type="match status" value="1"/>
</dbReference>
<dbReference type="SFLD" id="SFLDS00001">
    <property type="entry name" value="Enolase"/>
    <property type="match status" value="1"/>
</dbReference>
<dbReference type="PANTHER" id="PTHR13794:SF58">
    <property type="entry name" value="MITOCHONDRIAL ENOLASE SUPERFAMILY MEMBER 1"/>
    <property type="match status" value="1"/>
</dbReference>
<proteinExistence type="predicted"/>
<dbReference type="InterPro" id="IPR036849">
    <property type="entry name" value="Enolase-like_C_sf"/>
</dbReference>
<organism evidence="5 6">
    <name type="scientific">Paenibacillus harenae</name>
    <dbReference type="NCBI Taxonomy" id="306543"/>
    <lineage>
        <taxon>Bacteria</taxon>
        <taxon>Bacillati</taxon>
        <taxon>Bacillota</taxon>
        <taxon>Bacilli</taxon>
        <taxon>Bacillales</taxon>
        <taxon>Paenibacillaceae</taxon>
        <taxon>Paenibacillus</taxon>
    </lineage>
</organism>
<accession>A0ABT9TY99</accession>
<evidence type="ECO:0000313" key="6">
    <source>
        <dbReference type="Proteomes" id="UP001229346"/>
    </source>
</evidence>
<dbReference type="Pfam" id="PF13378">
    <property type="entry name" value="MR_MLE_C"/>
    <property type="match status" value="1"/>
</dbReference>
<evidence type="ECO:0000256" key="1">
    <source>
        <dbReference type="ARBA" id="ARBA00001946"/>
    </source>
</evidence>
<dbReference type="Gene3D" id="3.20.20.120">
    <property type="entry name" value="Enolase-like C-terminal domain"/>
    <property type="match status" value="1"/>
</dbReference>
<reference evidence="5 6" key="1">
    <citation type="submission" date="2023-07" db="EMBL/GenBank/DDBJ databases">
        <title>Sorghum-associated microbial communities from plants grown in Nebraska, USA.</title>
        <authorList>
            <person name="Schachtman D."/>
        </authorList>
    </citation>
    <scope>NUCLEOTIDE SEQUENCE [LARGE SCALE GENOMIC DNA]</scope>
    <source>
        <strain evidence="5 6">CC482</strain>
    </source>
</reference>
<evidence type="ECO:0000259" key="4">
    <source>
        <dbReference type="SMART" id="SM00922"/>
    </source>
</evidence>
<feature type="domain" description="Mandelate racemase/muconate lactonizing enzyme C-terminal" evidence="4">
    <location>
        <begin position="137"/>
        <end position="235"/>
    </location>
</feature>
<evidence type="ECO:0000256" key="2">
    <source>
        <dbReference type="ARBA" id="ARBA00022723"/>
    </source>
</evidence>
<dbReference type="CDD" id="cd03316">
    <property type="entry name" value="MR_like"/>
    <property type="match status" value="1"/>
</dbReference>
<keyword evidence="3" id="KW-0460">Magnesium</keyword>
<dbReference type="SFLD" id="SFLDG00179">
    <property type="entry name" value="mandelate_racemase"/>
    <property type="match status" value="1"/>
</dbReference>
<evidence type="ECO:0000313" key="5">
    <source>
        <dbReference type="EMBL" id="MDQ0111430.1"/>
    </source>
</evidence>
<comment type="caution">
    <text evidence="5">The sequence shown here is derived from an EMBL/GenBank/DDBJ whole genome shotgun (WGS) entry which is preliminary data.</text>
</comment>
<keyword evidence="6" id="KW-1185">Reference proteome</keyword>
<comment type="cofactor">
    <cofactor evidence="1">
        <name>Mg(2+)</name>
        <dbReference type="ChEBI" id="CHEBI:18420"/>
    </cofactor>
</comment>
<dbReference type="GO" id="GO:0016853">
    <property type="term" value="F:isomerase activity"/>
    <property type="evidence" value="ECO:0007669"/>
    <property type="project" value="UniProtKB-KW"/>
</dbReference>
<dbReference type="InterPro" id="IPR013342">
    <property type="entry name" value="Mandelate_racemase_C"/>
</dbReference>
<dbReference type="InterPro" id="IPR029065">
    <property type="entry name" value="Enolase_C-like"/>
</dbReference>
<dbReference type="PANTHER" id="PTHR13794">
    <property type="entry name" value="ENOLASE SUPERFAMILY, MANDELATE RACEMASE"/>
    <property type="match status" value="1"/>
</dbReference>
<dbReference type="EC" id="5.5.1.-" evidence="5"/>
<dbReference type="InterPro" id="IPR013341">
    <property type="entry name" value="Mandelate_racemase_N_dom"/>
</dbReference>
<dbReference type="Gene3D" id="3.30.390.10">
    <property type="entry name" value="Enolase-like, N-terminal domain"/>
    <property type="match status" value="1"/>
</dbReference>
<dbReference type="Pfam" id="PF02746">
    <property type="entry name" value="MR_MLE_N"/>
    <property type="match status" value="1"/>
</dbReference>
<dbReference type="EMBL" id="JAUSSU010000002">
    <property type="protein sequence ID" value="MDQ0111430.1"/>
    <property type="molecule type" value="Genomic_DNA"/>
</dbReference>
<dbReference type="InterPro" id="IPR046945">
    <property type="entry name" value="RHMD-like"/>
</dbReference>
<dbReference type="RefSeq" id="WP_307201407.1">
    <property type="nucleotide sequence ID" value="NZ_JAUSSU010000002.1"/>
</dbReference>
<name>A0ABT9TY99_PAEHA</name>
<dbReference type="SUPFAM" id="SSF54826">
    <property type="entry name" value="Enolase N-terminal domain-like"/>
    <property type="match status" value="1"/>
</dbReference>
<protein>
    <submittedName>
        <fullName evidence="5">D-galactarolactone cycloisomerase</fullName>
        <ecNumber evidence="5">5.5.1.-</ecNumber>
    </submittedName>
</protein>
<gene>
    <name evidence="5" type="ORF">J2T15_000863</name>
</gene>
<evidence type="ECO:0000256" key="3">
    <source>
        <dbReference type="ARBA" id="ARBA00022842"/>
    </source>
</evidence>
<dbReference type="SUPFAM" id="SSF51604">
    <property type="entry name" value="Enolase C-terminal domain-like"/>
    <property type="match status" value="1"/>
</dbReference>